<evidence type="ECO:0000313" key="7">
    <source>
        <dbReference type="EMBL" id="QED25887.1"/>
    </source>
</evidence>
<evidence type="ECO:0000256" key="3">
    <source>
        <dbReference type="ARBA" id="ARBA00022917"/>
    </source>
</evidence>
<evidence type="ECO:0000256" key="5">
    <source>
        <dbReference type="NCBIfam" id="TIGR00020"/>
    </source>
</evidence>
<dbReference type="GO" id="GO:0016149">
    <property type="term" value="F:translation release factor activity, codon specific"/>
    <property type="evidence" value="ECO:0007669"/>
    <property type="project" value="UniProtKB-UniRule"/>
</dbReference>
<evidence type="ECO:0000313" key="8">
    <source>
        <dbReference type="Proteomes" id="UP000321595"/>
    </source>
</evidence>
<evidence type="ECO:0000259" key="6">
    <source>
        <dbReference type="PROSITE" id="PS00745"/>
    </source>
</evidence>
<comment type="function">
    <text evidence="4">Peptide chain release factor 2 directs the termination of translation in response to the peptide chain termination codons UGA and UAA.</text>
</comment>
<name>A0A5B8XLC3_9DELT</name>
<dbReference type="HAMAP" id="MF_00094">
    <property type="entry name" value="Rel_fac_2"/>
    <property type="match status" value="1"/>
</dbReference>
<dbReference type="GO" id="GO:0005737">
    <property type="term" value="C:cytoplasm"/>
    <property type="evidence" value="ECO:0007669"/>
    <property type="project" value="UniProtKB-SubCell"/>
</dbReference>
<dbReference type="PANTHER" id="PTHR43116">
    <property type="entry name" value="PEPTIDE CHAIN RELEASE FACTOR 2"/>
    <property type="match status" value="1"/>
</dbReference>
<dbReference type="Proteomes" id="UP000321595">
    <property type="component" value="Chromosome"/>
</dbReference>
<dbReference type="Gene3D" id="1.20.58.410">
    <property type="entry name" value="Release factor"/>
    <property type="match status" value="1"/>
</dbReference>
<dbReference type="PANTHER" id="PTHR43116:SF3">
    <property type="entry name" value="CLASS I PEPTIDE CHAIN RELEASE FACTOR"/>
    <property type="match status" value="1"/>
</dbReference>
<dbReference type="Gene3D" id="3.30.160.20">
    <property type="match status" value="1"/>
</dbReference>
<dbReference type="AlphaFoldDB" id="A0A5B8XLC3"/>
<evidence type="ECO:0000256" key="1">
    <source>
        <dbReference type="ARBA" id="ARBA00010835"/>
    </source>
</evidence>
<dbReference type="InterPro" id="IPR000352">
    <property type="entry name" value="Pep_chain_release_fac_I"/>
</dbReference>
<dbReference type="KEGG" id="bbae:FRD01_01130"/>
<dbReference type="SUPFAM" id="SSF75620">
    <property type="entry name" value="Release factor"/>
    <property type="match status" value="1"/>
</dbReference>
<dbReference type="FunFam" id="3.30.160.20:FF:000010">
    <property type="entry name" value="Peptide chain release factor 2"/>
    <property type="match status" value="1"/>
</dbReference>
<comment type="PTM">
    <text evidence="4">Methylated by PrmC. Methylation increases the termination efficiency of RF2.</text>
</comment>
<dbReference type="NCBIfam" id="TIGR00020">
    <property type="entry name" value="prfB"/>
    <property type="match status" value="1"/>
</dbReference>
<gene>
    <name evidence="4" type="primary">prfB</name>
    <name evidence="7" type="ORF">FRD01_01130</name>
</gene>
<keyword evidence="2 4" id="KW-0488">Methylation</keyword>
<organism evidence="7 8">
    <name type="scientific">Microvenator marinus</name>
    <dbReference type="NCBI Taxonomy" id="2600177"/>
    <lineage>
        <taxon>Bacteria</taxon>
        <taxon>Deltaproteobacteria</taxon>
        <taxon>Bradymonadales</taxon>
        <taxon>Microvenatoraceae</taxon>
        <taxon>Microvenator</taxon>
    </lineage>
</organism>
<keyword evidence="3 4" id="KW-0648">Protein biosynthesis</keyword>
<feature type="modified residue" description="N5-methylglutamine" evidence="4">
    <location>
        <position position="252"/>
    </location>
</feature>
<dbReference type="Gene3D" id="3.30.70.1660">
    <property type="match status" value="1"/>
</dbReference>
<proteinExistence type="inferred from homology"/>
<comment type="subcellular location">
    <subcellularLocation>
        <location evidence="4">Cytoplasm</location>
    </subcellularLocation>
</comment>
<keyword evidence="8" id="KW-1185">Reference proteome</keyword>
<dbReference type="EMBL" id="CP042467">
    <property type="protein sequence ID" value="QED25887.1"/>
    <property type="molecule type" value="Genomic_DNA"/>
</dbReference>
<dbReference type="Pfam" id="PF00472">
    <property type="entry name" value="RF-1"/>
    <property type="match status" value="1"/>
</dbReference>
<protein>
    <recommendedName>
        <fullName evidence="4 5">Peptide chain release factor 2</fullName>
        <shortName evidence="4">RF-2</shortName>
    </recommendedName>
</protein>
<evidence type="ECO:0000256" key="2">
    <source>
        <dbReference type="ARBA" id="ARBA00022481"/>
    </source>
</evidence>
<evidence type="ECO:0000256" key="4">
    <source>
        <dbReference type="HAMAP-Rule" id="MF_00094"/>
    </source>
</evidence>
<reference evidence="7 8" key="1">
    <citation type="submission" date="2019-08" db="EMBL/GenBank/DDBJ databases">
        <authorList>
            <person name="Liang Q."/>
        </authorList>
    </citation>
    <scope>NUCLEOTIDE SEQUENCE [LARGE SCALE GENOMIC DNA]</scope>
    <source>
        <strain evidence="7 8">V1718</strain>
    </source>
</reference>
<accession>A0A5B8XLC3</accession>
<dbReference type="OrthoDB" id="9806673at2"/>
<comment type="similarity">
    <text evidence="1 4">Belongs to the prokaryotic/mitochondrial release factor family.</text>
</comment>
<keyword evidence="4" id="KW-0963">Cytoplasm</keyword>
<dbReference type="RefSeq" id="WP_146956849.1">
    <property type="nucleotide sequence ID" value="NZ_CP042467.1"/>
</dbReference>
<dbReference type="PROSITE" id="PS00745">
    <property type="entry name" value="RF_PROK_I"/>
    <property type="match status" value="1"/>
</dbReference>
<dbReference type="InterPro" id="IPR005139">
    <property type="entry name" value="PCRF"/>
</dbReference>
<dbReference type="Pfam" id="PF03462">
    <property type="entry name" value="PCRF"/>
    <property type="match status" value="1"/>
</dbReference>
<dbReference type="InterPro" id="IPR004374">
    <property type="entry name" value="PrfB"/>
</dbReference>
<dbReference type="InterPro" id="IPR045853">
    <property type="entry name" value="Pep_chain_release_fac_I_sf"/>
</dbReference>
<sequence length="378" mass="42065">MTPAEIKEEIKELGERLAELGGIFDLAQKEARLEELDAISQDPSFWNDAAKAQTLMRERGDISEVLTNMRGLKQSIEDAGVFLELSEESGGDQGLIDDAATALKAVENTLNEMEKLRMLSGPHDQLSAIVTIKPGAGGTESQDWASILYRMYLRYCQQKGWAVEVTDYQDGEEAGIKMAEFRVEGPFAFGYLKAEDGVHRLVRISPFDSNKRRHTSFAAVSVVPEIDDDIEVEINNADLRIDTYRASGAGGQHVNRTDSAVRITHLPTGVVVQCQAERSQHKNRDKAFKMLRAKLYERELKAREAAAEQSFAEQKDVAFGSQIRSYVLHPYKQIKDLRTGYTVGNVEPVLDGHLEPFVEAYLLKAGSGELLEGVEDID</sequence>
<feature type="domain" description="Prokaryotic-type class I peptide chain release factors" evidence="6">
    <location>
        <begin position="245"/>
        <end position="261"/>
    </location>
</feature>
<dbReference type="SMART" id="SM00937">
    <property type="entry name" value="PCRF"/>
    <property type="match status" value="1"/>
</dbReference>